<keyword evidence="5 7" id="KW-0811">Translocation</keyword>
<evidence type="ECO:0000256" key="4">
    <source>
        <dbReference type="ARBA" id="ARBA00022989"/>
    </source>
</evidence>
<keyword evidence="3 7" id="KW-0653">Protein transport</keyword>
<evidence type="ECO:0000256" key="7">
    <source>
        <dbReference type="HAMAP-Rule" id="MF_00902"/>
    </source>
</evidence>
<evidence type="ECO:0000256" key="5">
    <source>
        <dbReference type="ARBA" id="ARBA00023010"/>
    </source>
</evidence>
<evidence type="ECO:0000313" key="8">
    <source>
        <dbReference type="EMBL" id="GAA2173160.1"/>
    </source>
</evidence>
<keyword evidence="2 7" id="KW-0812">Transmembrane</keyword>
<gene>
    <name evidence="7 8" type="primary">tatC</name>
    <name evidence="8" type="ORF">GCM10009846_13990</name>
</gene>
<feature type="transmembrane region" description="Helical" evidence="7">
    <location>
        <begin position="28"/>
        <end position="49"/>
    </location>
</feature>
<keyword evidence="9" id="KW-1185">Reference proteome</keyword>
<sequence length="265" mass="28635">MAVTAGAARRTRRAPDGRMRLVEHLRELRTRFVICFAAIAVLGIGGFFLSDLVLELLAAPLEPLQADRIVELNFTFITQSFDIKMRIGLLVGVIAASPVWLYNILAFLLPGLHKGERRYVWGFLASAVPLFLGGCTMGWLLLPRIVQLFVGFAPEGTTSVLSAQEYFDFSFKLVVAIGLGFVVPVVIVFLNLAGAITGAAILKGWRWAVLGIALFAACVTPAGELLSMFLIAGPIIVLYFAAGGFAVLNDRRRAKRLAADVGQAA</sequence>
<dbReference type="EMBL" id="BAAAQT010000005">
    <property type="protein sequence ID" value="GAA2173160.1"/>
    <property type="molecule type" value="Genomic_DNA"/>
</dbReference>
<dbReference type="PANTHER" id="PTHR30371:SF0">
    <property type="entry name" value="SEC-INDEPENDENT PROTEIN TRANSLOCASE PROTEIN TATC, CHLOROPLASTIC-RELATED"/>
    <property type="match status" value="1"/>
</dbReference>
<dbReference type="Pfam" id="PF00902">
    <property type="entry name" value="TatC"/>
    <property type="match status" value="1"/>
</dbReference>
<comment type="caution">
    <text evidence="8">The sequence shown here is derived from an EMBL/GenBank/DDBJ whole genome shotgun (WGS) entry which is preliminary data.</text>
</comment>
<keyword evidence="7" id="KW-1003">Cell membrane</keyword>
<evidence type="ECO:0000313" key="9">
    <source>
        <dbReference type="Proteomes" id="UP001501599"/>
    </source>
</evidence>
<dbReference type="NCBIfam" id="TIGR00945">
    <property type="entry name" value="tatC"/>
    <property type="match status" value="1"/>
</dbReference>
<dbReference type="PANTHER" id="PTHR30371">
    <property type="entry name" value="SEC-INDEPENDENT PROTEIN TRANSLOCASE PROTEIN TATC"/>
    <property type="match status" value="1"/>
</dbReference>
<keyword evidence="4 7" id="KW-1133">Transmembrane helix</keyword>
<dbReference type="Proteomes" id="UP001501599">
    <property type="component" value="Unassembled WGS sequence"/>
</dbReference>
<name>A0ABN3AQ64_9MICO</name>
<keyword evidence="7" id="KW-0813">Transport</keyword>
<comment type="function">
    <text evidence="7">Part of the twin-arginine translocation (Tat) system that transports large folded proteins containing a characteristic twin-arginine motif in their signal peptide across membranes. Together with TatB, TatC is part of a receptor directly interacting with Tat signal peptides.</text>
</comment>
<comment type="subcellular location">
    <subcellularLocation>
        <location evidence="7">Cell membrane</location>
        <topology evidence="7">Multi-pass membrane protein</topology>
    </subcellularLocation>
    <subcellularLocation>
        <location evidence="1">Membrane</location>
        <topology evidence="1">Multi-pass membrane protein</topology>
    </subcellularLocation>
</comment>
<evidence type="ECO:0000256" key="3">
    <source>
        <dbReference type="ARBA" id="ARBA00022927"/>
    </source>
</evidence>
<proteinExistence type="inferred from homology"/>
<feature type="transmembrane region" description="Helical" evidence="7">
    <location>
        <begin position="87"/>
        <end position="109"/>
    </location>
</feature>
<evidence type="ECO:0000256" key="6">
    <source>
        <dbReference type="ARBA" id="ARBA00023136"/>
    </source>
</evidence>
<keyword evidence="6 7" id="KW-0472">Membrane</keyword>
<protein>
    <recommendedName>
        <fullName evidence="7">Sec-independent protein translocase protein TatC</fullName>
    </recommendedName>
</protein>
<dbReference type="PRINTS" id="PR01840">
    <property type="entry name" value="TATCFAMILY"/>
</dbReference>
<feature type="transmembrane region" description="Helical" evidence="7">
    <location>
        <begin position="121"/>
        <end position="142"/>
    </location>
</feature>
<organism evidence="8 9">
    <name type="scientific">Agrococcus versicolor</name>
    <dbReference type="NCBI Taxonomy" id="501482"/>
    <lineage>
        <taxon>Bacteria</taxon>
        <taxon>Bacillati</taxon>
        <taxon>Actinomycetota</taxon>
        <taxon>Actinomycetes</taxon>
        <taxon>Micrococcales</taxon>
        <taxon>Microbacteriaceae</taxon>
        <taxon>Agrococcus</taxon>
    </lineage>
</organism>
<reference evidence="8 9" key="1">
    <citation type="journal article" date="2019" name="Int. J. Syst. Evol. Microbiol.">
        <title>The Global Catalogue of Microorganisms (GCM) 10K type strain sequencing project: providing services to taxonomists for standard genome sequencing and annotation.</title>
        <authorList>
            <consortium name="The Broad Institute Genomics Platform"/>
            <consortium name="The Broad Institute Genome Sequencing Center for Infectious Disease"/>
            <person name="Wu L."/>
            <person name="Ma J."/>
        </authorList>
    </citation>
    <scope>NUCLEOTIDE SEQUENCE [LARGE SCALE GENOMIC DNA]</scope>
    <source>
        <strain evidence="8 9">JCM 16026</strain>
    </source>
</reference>
<dbReference type="InterPro" id="IPR002033">
    <property type="entry name" value="TatC"/>
</dbReference>
<feature type="transmembrane region" description="Helical" evidence="7">
    <location>
        <begin position="228"/>
        <end position="248"/>
    </location>
</feature>
<evidence type="ECO:0000256" key="2">
    <source>
        <dbReference type="ARBA" id="ARBA00022692"/>
    </source>
</evidence>
<evidence type="ECO:0000256" key="1">
    <source>
        <dbReference type="ARBA" id="ARBA00004141"/>
    </source>
</evidence>
<dbReference type="HAMAP" id="MF_00902">
    <property type="entry name" value="TatC"/>
    <property type="match status" value="1"/>
</dbReference>
<feature type="transmembrane region" description="Helical" evidence="7">
    <location>
        <begin position="169"/>
        <end position="192"/>
    </location>
</feature>
<comment type="similarity">
    <text evidence="7">Belongs to the TatC family.</text>
</comment>
<feature type="transmembrane region" description="Helical" evidence="7">
    <location>
        <begin position="204"/>
        <end position="222"/>
    </location>
</feature>
<accession>A0ABN3AQ64</accession>
<comment type="subunit">
    <text evidence="7">The Tat system comprises two distinct complexes: a TatABC complex, containing multiple copies of TatA, TatB and TatC subunits, and a separate TatA complex, containing only TatA subunits. Substrates initially bind to the TatABC complex, which probably triggers association of the separate TatA complex to form the active translocon.</text>
</comment>